<dbReference type="InterPro" id="IPR040719">
    <property type="entry name" value="DUF5597"/>
</dbReference>
<feature type="domain" description="DUF5597" evidence="4">
    <location>
        <begin position="382"/>
        <end position="523"/>
    </location>
</feature>
<dbReference type="Proteomes" id="UP001500596">
    <property type="component" value="Unassembled WGS sequence"/>
</dbReference>
<evidence type="ECO:0000313" key="5">
    <source>
        <dbReference type="EMBL" id="GAA1660411.1"/>
    </source>
</evidence>
<evidence type="ECO:0000256" key="2">
    <source>
        <dbReference type="ARBA" id="ARBA00023295"/>
    </source>
</evidence>
<dbReference type="Gene3D" id="3.20.20.80">
    <property type="entry name" value="Glycosidases"/>
    <property type="match status" value="1"/>
</dbReference>
<protein>
    <submittedName>
        <fullName evidence="5">DUF5597 domain-containing protein</fullName>
    </submittedName>
</protein>
<feature type="domain" description="Glycoside hydrolase family 42 N-terminal" evidence="3">
    <location>
        <begin position="41"/>
        <end position="201"/>
    </location>
</feature>
<keyword evidence="6" id="KW-1185">Reference proteome</keyword>
<name>A0ABN2FVC4_9MICO</name>
<organism evidence="5 6">
    <name type="scientific">Microbacterium lacus</name>
    <dbReference type="NCBI Taxonomy" id="415217"/>
    <lineage>
        <taxon>Bacteria</taxon>
        <taxon>Bacillati</taxon>
        <taxon>Actinomycetota</taxon>
        <taxon>Actinomycetes</taxon>
        <taxon>Micrococcales</taxon>
        <taxon>Microbacteriaceae</taxon>
        <taxon>Microbacterium</taxon>
    </lineage>
</organism>
<dbReference type="Pfam" id="PF18120">
    <property type="entry name" value="DUF5597"/>
    <property type="match status" value="1"/>
</dbReference>
<evidence type="ECO:0000259" key="3">
    <source>
        <dbReference type="Pfam" id="PF02449"/>
    </source>
</evidence>
<keyword evidence="2" id="KW-0326">Glycosidase</keyword>
<comment type="caution">
    <text evidence="5">The sequence shown here is derived from an EMBL/GenBank/DDBJ whole genome shotgun (WGS) entry which is preliminary data.</text>
</comment>
<accession>A0ABN2FVC4</accession>
<dbReference type="Pfam" id="PF02449">
    <property type="entry name" value="Glyco_hydro_42"/>
    <property type="match status" value="1"/>
</dbReference>
<dbReference type="Gene3D" id="2.60.220.20">
    <property type="entry name" value="putative beta-Galactosidase from caulobacter crescentus"/>
    <property type="match status" value="1"/>
</dbReference>
<dbReference type="RefSeq" id="WP_344050353.1">
    <property type="nucleotide sequence ID" value="NZ_BAAAPK010000001.1"/>
</dbReference>
<evidence type="ECO:0000259" key="4">
    <source>
        <dbReference type="Pfam" id="PF18120"/>
    </source>
</evidence>
<sequence length="542" mass="58064">MNPAARPWTLSTEAPFVLRRDGSPELLVGGQVFNSASSSPKAIRDSFAHVRRVGSNVVLSPVSWALSEPVEGTFDFSLVDIMLAEARANELRLVLLWFGAFKNAGSTYSPTWVRRDPARFPRVVVEPKGMQAFTHKGATAKPVLSVFSPELREADAKAFEALIRHLVDADPDGTVAMVQVENESGILSDSRDRSPLAEAAWEGPVPSELLAHVSNTPAGSTSARRLWEANGTPESGSWPQVFGETPAADEVFMAWEIATYVEHLAARGKAIADVLLYANAWLGPQPGQDTPGQYPSGGPVSTVLDVWRAAAPSLAFLGPDVYVHDADAAMKHYATGIQPFFVPECRLSAGELVRAIGTYGAVGWSAYGLDGANPDGQVAATLRFIAALQDEITQAQRRGTIAAVVIEPGVDIEERQVAGVDVTARGALALFQRMLLDAGVHVPAAELKVPDETVADAQVTHQGETRPFGLIIGDGEDGFLIIGRELVLDFFAAGARVEIDSVVELLMDGDEVVPGRVLNGDERLMILPTDRVGAARIRLVRL</sequence>
<keyword evidence="1" id="KW-0378">Hydrolase</keyword>
<evidence type="ECO:0000313" key="6">
    <source>
        <dbReference type="Proteomes" id="UP001500596"/>
    </source>
</evidence>
<dbReference type="InterPro" id="IPR013529">
    <property type="entry name" value="Glyco_hydro_42_N"/>
</dbReference>
<evidence type="ECO:0000256" key="1">
    <source>
        <dbReference type="ARBA" id="ARBA00022801"/>
    </source>
</evidence>
<dbReference type="InterPro" id="IPR017853">
    <property type="entry name" value="GH"/>
</dbReference>
<dbReference type="SUPFAM" id="SSF51445">
    <property type="entry name" value="(Trans)glycosidases"/>
    <property type="match status" value="1"/>
</dbReference>
<reference evidence="5 6" key="1">
    <citation type="journal article" date="2019" name="Int. J. Syst. Evol. Microbiol.">
        <title>The Global Catalogue of Microorganisms (GCM) 10K type strain sequencing project: providing services to taxonomists for standard genome sequencing and annotation.</title>
        <authorList>
            <consortium name="The Broad Institute Genomics Platform"/>
            <consortium name="The Broad Institute Genome Sequencing Center for Infectious Disease"/>
            <person name="Wu L."/>
            <person name="Ma J."/>
        </authorList>
    </citation>
    <scope>NUCLEOTIDE SEQUENCE [LARGE SCALE GENOMIC DNA]</scope>
    <source>
        <strain evidence="5 6">JCM 15575</strain>
    </source>
</reference>
<dbReference type="EMBL" id="BAAAPK010000001">
    <property type="protein sequence ID" value="GAA1660411.1"/>
    <property type="molecule type" value="Genomic_DNA"/>
</dbReference>
<proteinExistence type="predicted"/>
<gene>
    <name evidence="5" type="ORF">GCM10009807_00150</name>
</gene>